<dbReference type="PROSITE" id="PS00498">
    <property type="entry name" value="TYROSINASE_2"/>
    <property type="match status" value="1"/>
</dbReference>
<name>A0ABV3R4B9_9HYPH</name>
<dbReference type="Gene3D" id="1.10.1280.10">
    <property type="entry name" value="Di-copper center containing domain from catechol oxidase"/>
    <property type="match status" value="1"/>
</dbReference>
<dbReference type="PANTHER" id="PTHR11474">
    <property type="entry name" value="TYROSINASE FAMILY MEMBER"/>
    <property type="match status" value="1"/>
</dbReference>
<dbReference type="InterPro" id="IPR050316">
    <property type="entry name" value="Tyrosinase/Hemocyanin"/>
</dbReference>
<dbReference type="Proteomes" id="UP001556196">
    <property type="component" value="Unassembled WGS sequence"/>
</dbReference>
<evidence type="ECO:0000313" key="4">
    <source>
        <dbReference type="EMBL" id="MEW9808176.1"/>
    </source>
</evidence>
<dbReference type="PRINTS" id="PR00092">
    <property type="entry name" value="TYROSINASE"/>
</dbReference>
<keyword evidence="5" id="KW-1185">Reference proteome</keyword>
<organism evidence="4 5">
    <name type="scientific">Mesorhizobium marinum</name>
    <dbReference type="NCBI Taxonomy" id="3228790"/>
    <lineage>
        <taxon>Bacteria</taxon>
        <taxon>Pseudomonadati</taxon>
        <taxon>Pseudomonadota</taxon>
        <taxon>Alphaproteobacteria</taxon>
        <taxon>Hyphomicrobiales</taxon>
        <taxon>Phyllobacteriaceae</taxon>
        <taxon>Mesorhizobium</taxon>
    </lineage>
</organism>
<protein>
    <submittedName>
        <fullName evidence="4">Tyrosinase family protein</fullName>
    </submittedName>
</protein>
<gene>
    <name evidence="4" type="ORF">ABUE31_19485</name>
</gene>
<accession>A0ABV3R4B9</accession>
<evidence type="ECO:0000313" key="5">
    <source>
        <dbReference type="Proteomes" id="UP001556196"/>
    </source>
</evidence>
<evidence type="ECO:0000259" key="3">
    <source>
        <dbReference type="PROSITE" id="PS00498"/>
    </source>
</evidence>
<evidence type="ECO:0000256" key="2">
    <source>
        <dbReference type="SAM" id="SignalP"/>
    </source>
</evidence>
<feature type="signal peptide" evidence="2">
    <location>
        <begin position="1"/>
        <end position="21"/>
    </location>
</feature>
<keyword evidence="1" id="KW-0479">Metal-binding</keyword>
<reference evidence="4 5" key="1">
    <citation type="submission" date="2024-06" db="EMBL/GenBank/DDBJ databases">
        <authorList>
            <person name="Tuo L."/>
        </authorList>
    </citation>
    <scope>NUCLEOTIDE SEQUENCE [LARGE SCALE GENOMIC DNA]</scope>
    <source>
        <strain evidence="4 5">ZMM04-5</strain>
    </source>
</reference>
<dbReference type="Pfam" id="PF00264">
    <property type="entry name" value="Tyrosinase"/>
    <property type="match status" value="1"/>
</dbReference>
<feature type="chain" id="PRO_5046789849" evidence="2">
    <location>
        <begin position="22"/>
        <end position="474"/>
    </location>
</feature>
<dbReference type="SUPFAM" id="SSF48056">
    <property type="entry name" value="Di-copper centre-containing domain"/>
    <property type="match status" value="1"/>
</dbReference>
<proteinExistence type="predicted"/>
<comment type="caution">
    <text evidence="4">The sequence shown here is derived from an EMBL/GenBank/DDBJ whole genome shotgun (WGS) entry which is preliminary data.</text>
</comment>
<dbReference type="RefSeq" id="WP_367725402.1">
    <property type="nucleotide sequence ID" value="NZ_JBFOCI010000007.1"/>
</dbReference>
<keyword evidence="2" id="KW-0732">Signal</keyword>
<sequence length="474" mass="50751">MGVLARVAVAATLLTPVLANAQSIEVEVRNSASADDDYFCWTPVEARVRALNSMQPMQVTIAADAQAGGGGLVFQGLGATRPTAATFQPVQTLSLTLPQDSSWVPFWVAGSAASVGAKDVSIVVTDEANAAPPASLPVMVRVRKDARTLTQPEIDTFLSALRTLHDVDGGAVASRFVKYASAHAQAFNIGIHHATDPGFWPLFLAWHRAFLLSLERELQAIDKRVALPYWRFDQPDPGGIGGAPRIFNRNFMGSISGGALQAGGFRVTFAPTNPLFGWNVPGLGALVRTADATGGTMPANRLQTILDLVENTTGPDQGAYKLLNGRVELRYHNGAHGAVGGWLGQGYSPADPLFFLLHANTDRAWAVWQHANPDRFVSTLPKSYHAQGAYPGPAQPGRFRMGSYLDDVMWPWSGLQGDQGTPDRLDDWPSLPEPFPATLVDGVTPSPKSTVDYLDVLGAGTALDACYDDLAYPH</sequence>
<dbReference type="InterPro" id="IPR002227">
    <property type="entry name" value="Tyrosinase_Cu-bd"/>
</dbReference>
<evidence type="ECO:0000256" key="1">
    <source>
        <dbReference type="ARBA" id="ARBA00022723"/>
    </source>
</evidence>
<dbReference type="EMBL" id="JBFOCI010000007">
    <property type="protein sequence ID" value="MEW9808176.1"/>
    <property type="molecule type" value="Genomic_DNA"/>
</dbReference>
<dbReference type="InterPro" id="IPR008922">
    <property type="entry name" value="Di-copper_centre_dom_sf"/>
</dbReference>
<feature type="domain" description="Tyrosinase copper-binding" evidence="3">
    <location>
        <begin position="351"/>
        <end position="362"/>
    </location>
</feature>